<feature type="compositionally biased region" description="Basic residues" evidence="1">
    <location>
        <begin position="203"/>
        <end position="222"/>
    </location>
</feature>
<feature type="compositionally biased region" description="Basic residues" evidence="1">
    <location>
        <begin position="41"/>
        <end position="57"/>
    </location>
</feature>
<feature type="non-terminal residue" evidence="2">
    <location>
        <position position="1"/>
    </location>
</feature>
<reference evidence="2" key="1">
    <citation type="submission" date="2020-02" db="EMBL/GenBank/DDBJ databases">
        <authorList>
            <person name="Meier V. D."/>
        </authorList>
    </citation>
    <scope>NUCLEOTIDE SEQUENCE</scope>
    <source>
        <strain evidence="2">AVDCRST_MAG59</strain>
    </source>
</reference>
<protein>
    <submittedName>
        <fullName evidence="2">Uncharacterized protein</fullName>
    </submittedName>
</protein>
<evidence type="ECO:0000256" key="1">
    <source>
        <dbReference type="SAM" id="MobiDB-lite"/>
    </source>
</evidence>
<accession>A0A6J4V5P3</accession>
<organism evidence="2">
    <name type="scientific">uncultured Thermomicrobiales bacterium</name>
    <dbReference type="NCBI Taxonomy" id="1645740"/>
    <lineage>
        <taxon>Bacteria</taxon>
        <taxon>Pseudomonadati</taxon>
        <taxon>Thermomicrobiota</taxon>
        <taxon>Thermomicrobia</taxon>
        <taxon>Thermomicrobiales</taxon>
        <taxon>environmental samples</taxon>
    </lineage>
</organism>
<feature type="compositionally biased region" description="Basic and acidic residues" evidence="1">
    <location>
        <begin position="81"/>
        <end position="116"/>
    </location>
</feature>
<feature type="compositionally biased region" description="Basic residues" evidence="1">
    <location>
        <begin position="117"/>
        <end position="128"/>
    </location>
</feature>
<sequence length="329" mass="36462">GTGPGMPSLGRLVARPDRDRAAGGRAAAPAGPGWPVDPCRRARRPLRLRRLLPRRSPRLGPGCLAAPRRHRPLDRAGPPRPDGRRSALSDAAPDRSPRFRPRPPVERPLDPRVGHRLERRRLRPRHQRVRPDGPPLPGDPGPTGGARGGGRHRARGLGDRALRLHWRLLPRPRSQRPGAAPATWSSPGHRRRRTAHARPGCLPRRRLQPRTRTRRRDRHRGRCSPEARSPKGGLRGGEPTVRGRAPDPLQPLADPRPDRCGRPGEGAPLLPERARRLLGGLPRGRHAGRGRGPLPGVHRRGHHVLRAPDAGSLRRGNHRPRRIRSRPAL</sequence>
<proteinExistence type="predicted"/>
<evidence type="ECO:0000313" key="2">
    <source>
        <dbReference type="EMBL" id="CAA9569308.1"/>
    </source>
</evidence>
<feature type="non-terminal residue" evidence="2">
    <location>
        <position position="329"/>
    </location>
</feature>
<feature type="region of interest" description="Disordered" evidence="1">
    <location>
        <begin position="168"/>
        <end position="329"/>
    </location>
</feature>
<feature type="compositionally biased region" description="Basic residues" evidence="1">
    <location>
        <begin position="315"/>
        <end position="329"/>
    </location>
</feature>
<gene>
    <name evidence="2" type="ORF">AVDCRST_MAG59-3340</name>
</gene>
<dbReference type="EMBL" id="CADCWF010000237">
    <property type="protein sequence ID" value="CAA9569308.1"/>
    <property type="molecule type" value="Genomic_DNA"/>
</dbReference>
<feature type="compositionally biased region" description="Low complexity" evidence="1">
    <location>
        <begin position="23"/>
        <end position="33"/>
    </location>
</feature>
<name>A0A6J4V5P3_9BACT</name>
<dbReference type="AlphaFoldDB" id="A0A6J4V5P3"/>
<feature type="region of interest" description="Disordered" evidence="1">
    <location>
        <begin position="1"/>
        <end position="154"/>
    </location>
</feature>